<feature type="compositionally biased region" description="Basic and acidic residues" evidence="3">
    <location>
        <begin position="484"/>
        <end position="493"/>
    </location>
</feature>
<dbReference type="InterPro" id="IPR013098">
    <property type="entry name" value="Ig_I-set"/>
</dbReference>
<dbReference type="SUPFAM" id="SSF48726">
    <property type="entry name" value="Immunoglobulin"/>
    <property type="match status" value="1"/>
</dbReference>
<accession>A0A819V6G3</accession>
<keyword evidence="1" id="KW-0677">Repeat</keyword>
<evidence type="ECO:0000313" key="6">
    <source>
        <dbReference type="EMBL" id="CAF4104267.1"/>
    </source>
</evidence>
<dbReference type="InterPro" id="IPR003961">
    <property type="entry name" value="FN3_dom"/>
</dbReference>
<evidence type="ECO:0000259" key="5">
    <source>
        <dbReference type="PROSITE" id="PS50853"/>
    </source>
</evidence>
<dbReference type="FunFam" id="2.60.40.10:FF:000127">
    <property type="entry name" value="titin isoform X1"/>
    <property type="match status" value="1"/>
</dbReference>
<dbReference type="Pfam" id="PF00041">
    <property type="entry name" value="fn3"/>
    <property type="match status" value="2"/>
</dbReference>
<dbReference type="GO" id="GO:0045214">
    <property type="term" value="P:sarcomere organization"/>
    <property type="evidence" value="ECO:0007669"/>
    <property type="project" value="TreeGrafter"/>
</dbReference>
<dbReference type="PRINTS" id="PR00014">
    <property type="entry name" value="FNTYPEIII"/>
</dbReference>
<evidence type="ECO:0000259" key="4">
    <source>
        <dbReference type="PROSITE" id="PS50835"/>
    </source>
</evidence>
<proteinExistence type="predicted"/>
<dbReference type="InterPro" id="IPR050964">
    <property type="entry name" value="Striated_Muscle_Regulatory"/>
</dbReference>
<dbReference type="Gene3D" id="2.60.40.10">
    <property type="entry name" value="Immunoglobulins"/>
    <property type="match status" value="6"/>
</dbReference>
<dbReference type="EMBL" id="CAJOAY010005341">
    <property type="protein sequence ID" value="CAF4104267.1"/>
    <property type="molecule type" value="Genomic_DNA"/>
</dbReference>
<protein>
    <recommendedName>
        <fullName evidence="8">Titin</fullName>
    </recommendedName>
</protein>
<dbReference type="InterPro" id="IPR036179">
    <property type="entry name" value="Ig-like_dom_sf"/>
</dbReference>
<dbReference type="PROSITE" id="PS50853">
    <property type="entry name" value="FN3"/>
    <property type="match status" value="3"/>
</dbReference>
<dbReference type="InterPro" id="IPR007110">
    <property type="entry name" value="Ig-like_dom"/>
</dbReference>
<dbReference type="FunFam" id="2.60.40.10:FF:000107">
    <property type="entry name" value="Myosin, light chain kinase a"/>
    <property type="match status" value="1"/>
</dbReference>
<feature type="domain" description="Fibronectin type-III" evidence="5">
    <location>
        <begin position="96"/>
        <end position="192"/>
    </location>
</feature>
<reference evidence="6" key="1">
    <citation type="submission" date="2021-02" db="EMBL/GenBank/DDBJ databases">
        <authorList>
            <person name="Nowell W R."/>
        </authorList>
    </citation>
    <scope>NUCLEOTIDE SEQUENCE</scope>
</reference>
<gene>
    <name evidence="6" type="ORF">OKA104_LOCUS35849</name>
</gene>
<keyword evidence="2" id="KW-0393">Immunoglobulin domain</keyword>
<name>A0A819V6G3_9BILA</name>
<dbReference type="GO" id="GO:0031430">
    <property type="term" value="C:M band"/>
    <property type="evidence" value="ECO:0007669"/>
    <property type="project" value="TreeGrafter"/>
</dbReference>
<feature type="non-terminal residue" evidence="6">
    <location>
        <position position="516"/>
    </location>
</feature>
<evidence type="ECO:0008006" key="8">
    <source>
        <dbReference type="Google" id="ProtNLM"/>
    </source>
</evidence>
<dbReference type="SMART" id="SM00060">
    <property type="entry name" value="FN3"/>
    <property type="match status" value="4"/>
</dbReference>
<sequence>VGKQTENSVTLKWDKPKNDGGSKVTAYQVEIRKPDSDIWEIANDYPIKGNDFTVDNLSTGKPYEFRVKAKNAAGWGEYTKLDRPVTLKPDSVAPSSPGMPEVKKVGKNYVELAWATPTNDGGSKITGYIVEKRPAGTDQWVKASPYMSVDNNATITDLPENGEVEFRVKAVNKAGESEPSSTTGRVKITEYPNGRAPTFVKKLTDTSAPLNGEATFTIEFDANPAPEVKWFRNGLELSSSGRYRIVTRTNESKSTLIFNEAWDSDNNSKISCEIVNPLGRDTCDAVFHVKTPPKLTREPEEQRVPLGDTLKVKIPISGKGPFEFQVNKDGQSLANDDCVRIQEFDDFIVVTIPAPPLPPAGPLEISNVSKDRTTLSWKPPKDDGGRADAWIPVTQACKETTFTVPSLLDGHKYEFRIMDINENGTSEPLRSSAPATAKLPFKPAGAPGQPGITGMTNNNSIYQSTYFTLPSLVEDHIYEFRVTAETEAEKETPSDATKPTKVKDPNASTPPEFLKK</sequence>
<dbReference type="FunFam" id="2.60.40.10:FF:000056">
    <property type="entry name" value="twitchin isoform X4"/>
    <property type="match status" value="1"/>
</dbReference>
<feature type="domain" description="Fibronectin type-III" evidence="5">
    <location>
        <begin position="1"/>
        <end position="90"/>
    </location>
</feature>
<dbReference type="AlphaFoldDB" id="A0A819V6G3"/>
<evidence type="ECO:0000313" key="7">
    <source>
        <dbReference type="Proteomes" id="UP000663881"/>
    </source>
</evidence>
<feature type="domain" description="Ig-like" evidence="4">
    <location>
        <begin position="197"/>
        <end position="276"/>
    </location>
</feature>
<organism evidence="6 7">
    <name type="scientific">Adineta steineri</name>
    <dbReference type="NCBI Taxonomy" id="433720"/>
    <lineage>
        <taxon>Eukaryota</taxon>
        <taxon>Metazoa</taxon>
        <taxon>Spiralia</taxon>
        <taxon>Gnathifera</taxon>
        <taxon>Rotifera</taxon>
        <taxon>Eurotatoria</taxon>
        <taxon>Bdelloidea</taxon>
        <taxon>Adinetida</taxon>
        <taxon>Adinetidae</taxon>
        <taxon>Adineta</taxon>
    </lineage>
</organism>
<feature type="region of interest" description="Disordered" evidence="3">
    <location>
        <begin position="1"/>
        <end position="22"/>
    </location>
</feature>
<evidence type="ECO:0000256" key="3">
    <source>
        <dbReference type="SAM" id="MobiDB-lite"/>
    </source>
</evidence>
<dbReference type="PROSITE" id="PS50835">
    <property type="entry name" value="IG_LIKE"/>
    <property type="match status" value="1"/>
</dbReference>
<dbReference type="InterPro" id="IPR036116">
    <property type="entry name" value="FN3_sf"/>
</dbReference>
<dbReference type="SUPFAM" id="SSF49265">
    <property type="entry name" value="Fibronectin type III"/>
    <property type="match status" value="2"/>
</dbReference>
<comment type="caution">
    <text evidence="6">The sequence shown here is derived from an EMBL/GenBank/DDBJ whole genome shotgun (WGS) entry which is preliminary data.</text>
</comment>
<dbReference type="PANTHER" id="PTHR13817:SF151">
    <property type="entry name" value="TITIN"/>
    <property type="match status" value="1"/>
</dbReference>
<dbReference type="Proteomes" id="UP000663881">
    <property type="component" value="Unassembled WGS sequence"/>
</dbReference>
<dbReference type="Pfam" id="PF07679">
    <property type="entry name" value="I-set"/>
    <property type="match status" value="1"/>
</dbReference>
<evidence type="ECO:0000256" key="1">
    <source>
        <dbReference type="ARBA" id="ARBA00022737"/>
    </source>
</evidence>
<evidence type="ECO:0000256" key="2">
    <source>
        <dbReference type="ARBA" id="ARBA00023319"/>
    </source>
</evidence>
<dbReference type="PANTHER" id="PTHR13817">
    <property type="entry name" value="TITIN"/>
    <property type="match status" value="1"/>
</dbReference>
<dbReference type="InterPro" id="IPR013783">
    <property type="entry name" value="Ig-like_fold"/>
</dbReference>
<feature type="domain" description="Fibronectin type-III" evidence="5">
    <location>
        <begin position="358"/>
        <end position="440"/>
    </location>
</feature>
<feature type="compositionally biased region" description="Polar residues" evidence="3">
    <location>
        <begin position="1"/>
        <end position="10"/>
    </location>
</feature>
<dbReference type="CDD" id="cd00063">
    <property type="entry name" value="FN3"/>
    <property type="match status" value="3"/>
</dbReference>
<feature type="region of interest" description="Disordered" evidence="3">
    <location>
        <begin position="484"/>
        <end position="516"/>
    </location>
</feature>